<dbReference type="InterPro" id="IPR000757">
    <property type="entry name" value="Beta-glucanase-like"/>
</dbReference>
<dbReference type="PANTHER" id="PTHR10963">
    <property type="entry name" value="GLYCOSYL HYDROLASE-RELATED"/>
    <property type="match status" value="1"/>
</dbReference>
<evidence type="ECO:0000313" key="7">
    <source>
        <dbReference type="Proteomes" id="UP000242180"/>
    </source>
</evidence>
<keyword evidence="3" id="KW-0326">Glycosidase</keyword>
<dbReference type="OMA" id="IWDASEH"/>
<dbReference type="AlphaFoldDB" id="A0A1X2HU98"/>
<dbReference type="SUPFAM" id="SSF49899">
    <property type="entry name" value="Concanavalin A-like lectins/glucanases"/>
    <property type="match status" value="1"/>
</dbReference>
<feature type="region of interest" description="Disordered" evidence="4">
    <location>
        <begin position="1"/>
        <end position="29"/>
    </location>
</feature>
<accession>A0A1X2HU98</accession>
<keyword evidence="6" id="KW-0430">Lectin</keyword>
<proteinExistence type="predicted"/>
<dbReference type="GO" id="GO:0009277">
    <property type="term" value="C:fungal-type cell wall"/>
    <property type="evidence" value="ECO:0007669"/>
    <property type="project" value="TreeGrafter"/>
</dbReference>
<dbReference type="InParanoid" id="A0A1X2HU98"/>
<gene>
    <name evidence="6" type="ORF">BCR43DRAFT_466527</name>
</gene>
<dbReference type="InterPro" id="IPR050546">
    <property type="entry name" value="Glycosyl_Hydrlase_16"/>
</dbReference>
<name>A0A1X2HU98_SYNRA</name>
<dbReference type="STRING" id="13706.A0A1X2HU98"/>
<dbReference type="GO" id="GO:0016757">
    <property type="term" value="F:glycosyltransferase activity"/>
    <property type="evidence" value="ECO:0007669"/>
    <property type="project" value="TreeGrafter"/>
</dbReference>
<feature type="domain" description="GH16" evidence="5">
    <location>
        <begin position="33"/>
        <end position="250"/>
    </location>
</feature>
<dbReference type="Gene3D" id="2.60.120.200">
    <property type="match status" value="1"/>
</dbReference>
<organism evidence="6 7">
    <name type="scientific">Syncephalastrum racemosum</name>
    <name type="common">Filamentous fungus</name>
    <dbReference type="NCBI Taxonomy" id="13706"/>
    <lineage>
        <taxon>Eukaryota</taxon>
        <taxon>Fungi</taxon>
        <taxon>Fungi incertae sedis</taxon>
        <taxon>Mucoromycota</taxon>
        <taxon>Mucoromycotina</taxon>
        <taxon>Mucoromycetes</taxon>
        <taxon>Mucorales</taxon>
        <taxon>Syncephalastraceae</taxon>
        <taxon>Syncephalastrum</taxon>
    </lineage>
</organism>
<sequence length="267" mass="30034">MLGVESLPSSPIEAAADAGGQQQQQQPKKNLCRNYNTDFTQSTEGWIAENSAQDTYELTPDGIRMNLVPPNNYVRMHDVQNLPYNQFEGRGPTFNATNYMHFGRLSATIKSANVGGAITAVILIADNKDEIDIELLGGDPNHAQSNYFWGNHPLYTINGGYHEVTGKPVYDDFHTYTIDWSPERIEWSIDGQVVRTREKKDTCDETGLCKYPSDPARVQIGLWDGSIESGTAQWSRGPIDWTQYNRITSEIKRVEVECDPNWNEVIA</sequence>
<evidence type="ECO:0000256" key="3">
    <source>
        <dbReference type="ARBA" id="ARBA00023295"/>
    </source>
</evidence>
<dbReference type="GO" id="GO:0005975">
    <property type="term" value="P:carbohydrate metabolic process"/>
    <property type="evidence" value="ECO:0007669"/>
    <property type="project" value="InterPro"/>
</dbReference>
<dbReference type="Proteomes" id="UP000242180">
    <property type="component" value="Unassembled WGS sequence"/>
</dbReference>
<evidence type="ECO:0000313" key="6">
    <source>
        <dbReference type="EMBL" id="ORZ03146.1"/>
    </source>
</evidence>
<evidence type="ECO:0000256" key="2">
    <source>
        <dbReference type="ARBA" id="ARBA00022801"/>
    </source>
</evidence>
<protein>
    <submittedName>
        <fullName evidence="6">Concanavalin A-like lectin/glucanase domain-containing protein</fullName>
    </submittedName>
</protein>
<dbReference type="PROSITE" id="PS51762">
    <property type="entry name" value="GH16_2"/>
    <property type="match status" value="1"/>
</dbReference>
<keyword evidence="7" id="KW-1185">Reference proteome</keyword>
<comment type="caution">
    <text evidence="6">The sequence shown here is derived from an EMBL/GenBank/DDBJ whole genome shotgun (WGS) entry which is preliminary data.</text>
</comment>
<dbReference type="InterPro" id="IPR013320">
    <property type="entry name" value="ConA-like_dom_sf"/>
</dbReference>
<feature type="compositionally biased region" description="Low complexity" evidence="4">
    <location>
        <begin position="14"/>
        <end position="26"/>
    </location>
</feature>
<dbReference type="GO" id="GO:0030246">
    <property type="term" value="F:carbohydrate binding"/>
    <property type="evidence" value="ECO:0007669"/>
    <property type="project" value="UniProtKB-KW"/>
</dbReference>
<keyword evidence="2" id="KW-0378">Hydrolase</keyword>
<dbReference type="GO" id="GO:0004553">
    <property type="term" value="F:hydrolase activity, hydrolyzing O-glycosyl compounds"/>
    <property type="evidence" value="ECO:0007669"/>
    <property type="project" value="InterPro"/>
</dbReference>
<evidence type="ECO:0000259" key="5">
    <source>
        <dbReference type="PROSITE" id="PS51762"/>
    </source>
</evidence>
<dbReference type="EMBL" id="MCGN01000001">
    <property type="protein sequence ID" value="ORZ03146.1"/>
    <property type="molecule type" value="Genomic_DNA"/>
</dbReference>
<evidence type="ECO:0000256" key="1">
    <source>
        <dbReference type="ARBA" id="ARBA00022729"/>
    </source>
</evidence>
<evidence type="ECO:0000256" key="4">
    <source>
        <dbReference type="SAM" id="MobiDB-lite"/>
    </source>
</evidence>
<reference evidence="6 7" key="1">
    <citation type="submission" date="2016-07" db="EMBL/GenBank/DDBJ databases">
        <title>Pervasive Adenine N6-methylation of Active Genes in Fungi.</title>
        <authorList>
            <consortium name="DOE Joint Genome Institute"/>
            <person name="Mondo S.J."/>
            <person name="Dannebaum R.O."/>
            <person name="Kuo R.C."/>
            <person name="Labutti K."/>
            <person name="Haridas S."/>
            <person name="Kuo A."/>
            <person name="Salamov A."/>
            <person name="Ahrendt S.R."/>
            <person name="Lipzen A."/>
            <person name="Sullivan W."/>
            <person name="Andreopoulos W.B."/>
            <person name="Clum A."/>
            <person name="Lindquist E."/>
            <person name="Daum C."/>
            <person name="Ramamoorthy G.K."/>
            <person name="Gryganskyi A."/>
            <person name="Culley D."/>
            <person name="Magnuson J.K."/>
            <person name="James T.Y."/>
            <person name="O'Malley M.A."/>
            <person name="Stajich J.E."/>
            <person name="Spatafora J.W."/>
            <person name="Visel A."/>
            <person name="Grigoriev I.V."/>
        </authorList>
    </citation>
    <scope>NUCLEOTIDE SEQUENCE [LARGE SCALE GENOMIC DNA]</scope>
    <source>
        <strain evidence="6 7">NRRL 2496</strain>
    </source>
</reference>
<keyword evidence="1" id="KW-0732">Signal</keyword>
<dbReference type="PANTHER" id="PTHR10963:SF22">
    <property type="entry name" value="GLYCOSIDASE CRH2-RELATED"/>
    <property type="match status" value="1"/>
</dbReference>
<dbReference type="Pfam" id="PF00722">
    <property type="entry name" value="Glyco_hydro_16"/>
    <property type="match status" value="1"/>
</dbReference>
<dbReference type="GO" id="GO:0031505">
    <property type="term" value="P:fungal-type cell wall organization"/>
    <property type="evidence" value="ECO:0007669"/>
    <property type="project" value="TreeGrafter"/>
</dbReference>
<dbReference type="OrthoDB" id="4781at2759"/>